<comment type="subcellular location">
    <subcellularLocation>
        <location evidence="1">Membrane</location>
        <topology evidence="1">Multi-pass membrane protein</topology>
    </subcellularLocation>
</comment>
<evidence type="ECO:0000256" key="4">
    <source>
        <dbReference type="ARBA" id="ARBA00023136"/>
    </source>
</evidence>
<gene>
    <name evidence="7" type="ORF">CYJ28_09025</name>
</gene>
<name>A0A2I1MKU8_9LACT</name>
<keyword evidence="4 5" id="KW-0472">Membrane</keyword>
<dbReference type="EMBL" id="PKGY01000006">
    <property type="protein sequence ID" value="PKZ20754.1"/>
    <property type="molecule type" value="Genomic_DNA"/>
</dbReference>
<dbReference type="OrthoDB" id="1653617at2"/>
<evidence type="ECO:0000313" key="8">
    <source>
        <dbReference type="Proteomes" id="UP000234239"/>
    </source>
</evidence>
<sequence length="175" mass="19593">MKGALGMGQTRFHLGMRTFKTGLSFFLIALLYDLFSTHSPQIAALSAGFSQRTDFQSTNKYGRHRIFGNFIGGLMALLCVSLMTLFPDWQIFSYLFPALGVMLTIILGNAFNSSQAIVGSIAIYTIVLYSIPDQERILYVFWRLVDTLVGAAVALFVEWALSRERVDAVKKFLTK</sequence>
<evidence type="ECO:0000256" key="1">
    <source>
        <dbReference type="ARBA" id="ARBA00004141"/>
    </source>
</evidence>
<dbReference type="InterPro" id="IPR049453">
    <property type="entry name" value="Memb_transporter_dom"/>
</dbReference>
<evidence type="ECO:0000313" key="7">
    <source>
        <dbReference type="EMBL" id="PKZ20754.1"/>
    </source>
</evidence>
<evidence type="ECO:0000256" key="3">
    <source>
        <dbReference type="ARBA" id="ARBA00022989"/>
    </source>
</evidence>
<keyword evidence="2 5" id="KW-0812">Transmembrane</keyword>
<dbReference type="Proteomes" id="UP000234239">
    <property type="component" value="Unassembled WGS sequence"/>
</dbReference>
<feature type="domain" description="Integral membrane bound transporter" evidence="6">
    <location>
        <begin position="28"/>
        <end position="157"/>
    </location>
</feature>
<feature type="transmembrane region" description="Helical" evidence="5">
    <location>
        <begin position="137"/>
        <end position="161"/>
    </location>
</feature>
<protein>
    <recommendedName>
        <fullName evidence="6">Integral membrane bound transporter domain-containing protein</fullName>
    </recommendedName>
</protein>
<evidence type="ECO:0000259" key="6">
    <source>
        <dbReference type="Pfam" id="PF13515"/>
    </source>
</evidence>
<dbReference type="GO" id="GO:0016020">
    <property type="term" value="C:membrane"/>
    <property type="evidence" value="ECO:0007669"/>
    <property type="project" value="UniProtKB-SubCell"/>
</dbReference>
<organism evidence="7 8">
    <name type="scientific">Aerococcus sanguinicola</name>
    <dbReference type="NCBI Taxonomy" id="119206"/>
    <lineage>
        <taxon>Bacteria</taxon>
        <taxon>Bacillati</taxon>
        <taxon>Bacillota</taxon>
        <taxon>Bacilli</taxon>
        <taxon>Lactobacillales</taxon>
        <taxon>Aerococcaceae</taxon>
        <taxon>Aerococcus</taxon>
    </lineage>
</organism>
<reference evidence="7 8" key="1">
    <citation type="submission" date="2017-12" db="EMBL/GenBank/DDBJ databases">
        <title>Phylogenetic diversity of female urinary microbiome.</title>
        <authorList>
            <person name="Thomas-White K."/>
            <person name="Wolfe A.J."/>
        </authorList>
    </citation>
    <scope>NUCLEOTIDE SEQUENCE [LARGE SCALE GENOMIC DNA]</scope>
    <source>
        <strain evidence="7 8">UMB0139</strain>
    </source>
</reference>
<proteinExistence type="predicted"/>
<keyword evidence="3 5" id="KW-1133">Transmembrane helix</keyword>
<accession>A0A2I1MKU8</accession>
<evidence type="ECO:0000256" key="2">
    <source>
        <dbReference type="ARBA" id="ARBA00022692"/>
    </source>
</evidence>
<dbReference type="AlphaFoldDB" id="A0A2I1MKU8"/>
<feature type="transmembrane region" description="Helical" evidence="5">
    <location>
        <begin position="98"/>
        <end position="131"/>
    </location>
</feature>
<dbReference type="Pfam" id="PF13515">
    <property type="entry name" value="FUSC_2"/>
    <property type="match status" value="1"/>
</dbReference>
<feature type="transmembrane region" description="Helical" evidence="5">
    <location>
        <begin position="66"/>
        <end position="86"/>
    </location>
</feature>
<comment type="caution">
    <text evidence="7">The sequence shown here is derived from an EMBL/GenBank/DDBJ whole genome shotgun (WGS) entry which is preliminary data.</text>
</comment>
<evidence type="ECO:0000256" key="5">
    <source>
        <dbReference type="SAM" id="Phobius"/>
    </source>
</evidence>